<sequence length="64" mass="7648">MSRLFLGNLPPDVAPREIEDRFRDFGKIVDIVIKPNFGFVEFRDERDAREAMDRMNNRDFMGKR</sequence>
<protein>
    <submittedName>
        <fullName evidence="1">Uncharacterized protein</fullName>
    </submittedName>
</protein>
<dbReference type="Proteomes" id="UP001145114">
    <property type="component" value="Unassembled WGS sequence"/>
</dbReference>
<keyword evidence="2" id="KW-1185">Reference proteome</keyword>
<name>A0ACC1HGB4_9FUNG</name>
<organism evidence="1 2">
    <name type="scientific">Spiromyces aspiralis</name>
    <dbReference type="NCBI Taxonomy" id="68401"/>
    <lineage>
        <taxon>Eukaryota</taxon>
        <taxon>Fungi</taxon>
        <taxon>Fungi incertae sedis</taxon>
        <taxon>Zoopagomycota</taxon>
        <taxon>Kickxellomycotina</taxon>
        <taxon>Kickxellomycetes</taxon>
        <taxon>Kickxellales</taxon>
        <taxon>Kickxellaceae</taxon>
        <taxon>Spiromyces</taxon>
    </lineage>
</organism>
<dbReference type="EMBL" id="JAMZIH010005217">
    <property type="protein sequence ID" value="KAJ1675650.1"/>
    <property type="molecule type" value="Genomic_DNA"/>
</dbReference>
<gene>
    <name evidence="1" type="ORF">EV182_000853</name>
</gene>
<evidence type="ECO:0000313" key="2">
    <source>
        <dbReference type="Proteomes" id="UP001145114"/>
    </source>
</evidence>
<evidence type="ECO:0000313" key="1">
    <source>
        <dbReference type="EMBL" id="KAJ1675650.1"/>
    </source>
</evidence>
<proteinExistence type="predicted"/>
<accession>A0ACC1HGB4</accession>
<reference evidence="1" key="1">
    <citation type="submission" date="2022-06" db="EMBL/GenBank/DDBJ databases">
        <title>Phylogenomic reconstructions and comparative analyses of Kickxellomycotina fungi.</title>
        <authorList>
            <person name="Reynolds N.K."/>
            <person name="Stajich J.E."/>
            <person name="Barry K."/>
            <person name="Grigoriev I.V."/>
            <person name="Crous P."/>
            <person name="Smith M.E."/>
        </authorList>
    </citation>
    <scope>NUCLEOTIDE SEQUENCE</scope>
    <source>
        <strain evidence="1">RSA 2271</strain>
    </source>
</reference>
<comment type="caution">
    <text evidence="1">The sequence shown here is derived from an EMBL/GenBank/DDBJ whole genome shotgun (WGS) entry which is preliminary data.</text>
</comment>